<name>A0A0M4SPM1_9FUSO</name>
<dbReference type="RefSeq" id="WP_060675952.1">
    <property type="nucleotide sequence ID" value="NZ_CP012713.1"/>
</dbReference>
<gene>
    <name evidence="1" type="ORF">RN98_04265</name>
</gene>
<accession>A0A0M4SPM1</accession>
<dbReference type="EMBL" id="CP012713">
    <property type="protein sequence ID" value="ALF17420.1"/>
    <property type="molecule type" value="Genomic_DNA"/>
</dbReference>
<proteinExistence type="predicted"/>
<evidence type="ECO:0000313" key="2">
    <source>
        <dbReference type="Proteomes" id="UP000063147"/>
    </source>
</evidence>
<protein>
    <submittedName>
        <fullName evidence="1">Uncharacterized protein</fullName>
    </submittedName>
</protein>
<reference evidence="1 2" key="1">
    <citation type="submission" date="2015-09" db="EMBL/GenBank/DDBJ databases">
        <authorList>
            <person name="Jackson K.R."/>
            <person name="Lunt B.L."/>
            <person name="Fisher J.N.B."/>
            <person name="Gardner A.V."/>
            <person name="Bailey M.E."/>
            <person name="Deus L.M."/>
            <person name="Earl A.S."/>
            <person name="Gibby P.D."/>
            <person name="Hartmann K.A."/>
            <person name="Liu J.E."/>
            <person name="Manci A.M."/>
            <person name="Nielsen D.A."/>
            <person name="Solomon M.B."/>
            <person name="Breakwell D.P."/>
            <person name="Burnett S.H."/>
            <person name="Grose J.H."/>
        </authorList>
    </citation>
    <scope>NUCLEOTIDE SEQUENCE [LARGE SCALE GENOMIC DNA]</scope>
    <source>
        <strain evidence="1 2">KCOM 1279</strain>
    </source>
</reference>
<sequence length="177" mass="21363">MKFLLLLIIPIYKYLINSYRLNRIEELYKYFQTLKSESPNKEIYETRSETLELFEIAKINDIFIYVSENVGYDVKNSIVSVLNNYPNSNEEFYICQNNMFLEAIGTFKKRKNETFSLIYWLETIAFLPQKLLSYFNLVPNSFLSKIFNCIYWLISFLFTFFREEIKEFVLKIIEKLS</sequence>
<evidence type="ECO:0000313" key="1">
    <source>
        <dbReference type="EMBL" id="ALF17420.1"/>
    </source>
</evidence>
<organism evidence="1">
    <name type="scientific">Fusobacterium animalis</name>
    <dbReference type="NCBI Taxonomy" id="76859"/>
    <lineage>
        <taxon>Bacteria</taxon>
        <taxon>Fusobacteriati</taxon>
        <taxon>Fusobacteriota</taxon>
        <taxon>Fusobacteriia</taxon>
        <taxon>Fusobacteriales</taxon>
        <taxon>Fusobacteriaceae</taxon>
        <taxon>Fusobacterium</taxon>
    </lineage>
</organism>
<dbReference type="Proteomes" id="UP000063147">
    <property type="component" value="Chromosome"/>
</dbReference>
<dbReference type="AlphaFoldDB" id="A0A0M4SPM1"/>
<dbReference type="PATRIC" id="fig|76859.3.peg.841"/>